<organism evidence="1 2">
    <name type="scientific">Chromohalobacter canadensis</name>
    <dbReference type="NCBI Taxonomy" id="141389"/>
    <lineage>
        <taxon>Bacteria</taxon>
        <taxon>Pseudomonadati</taxon>
        <taxon>Pseudomonadota</taxon>
        <taxon>Gammaproteobacteria</taxon>
        <taxon>Oceanospirillales</taxon>
        <taxon>Halomonadaceae</taxon>
        <taxon>Chromohalobacter</taxon>
    </lineage>
</organism>
<evidence type="ECO:0000313" key="2">
    <source>
        <dbReference type="Proteomes" id="UP000219023"/>
    </source>
</evidence>
<dbReference type="OrthoDB" id="6195342at2"/>
<evidence type="ECO:0000313" key="1">
    <source>
        <dbReference type="EMBL" id="SOC56934.1"/>
    </source>
</evidence>
<accession>A0A285VS69</accession>
<dbReference type="EMBL" id="OBQJ01000008">
    <property type="protein sequence ID" value="SOC56934.1"/>
    <property type="molecule type" value="Genomic_DNA"/>
</dbReference>
<sequence length="152" mass="17791">MRVKPFMHKSIQIDTHSLFDQALSDLSERYPSLQQDILNSFYTYVSSETADLPETFGRDSIFNEPYLAQRAKLRHLHICLPPSTFDVNRCQQDRKNPLGDPENDVFLVYVRHEFYEHRFLIVALLQPDAHALARDTEVMKQLGYIAQEFQDS</sequence>
<dbReference type="InterPro" id="IPR020353">
    <property type="entry name" value="Toxin_YafO"/>
</dbReference>
<reference evidence="1 2" key="1">
    <citation type="submission" date="2017-08" db="EMBL/GenBank/DDBJ databases">
        <authorList>
            <person name="de Groot N.N."/>
        </authorList>
    </citation>
    <scope>NUCLEOTIDE SEQUENCE [LARGE SCALE GENOMIC DNA]</scope>
    <source>
        <strain evidence="1 2">USBA 855</strain>
    </source>
</reference>
<dbReference type="AlphaFoldDB" id="A0A285VS69"/>
<name>A0A285VS69_9GAMM</name>
<dbReference type="Pfam" id="PF13957">
    <property type="entry name" value="YafO_toxin"/>
    <property type="match status" value="1"/>
</dbReference>
<proteinExistence type="predicted"/>
<dbReference type="Proteomes" id="UP000219023">
    <property type="component" value="Unassembled WGS sequence"/>
</dbReference>
<protein>
    <submittedName>
        <fullName evidence="1">mRNA interferase YafO</fullName>
    </submittedName>
</protein>
<gene>
    <name evidence="1" type="ORF">SAMN05421509_10816</name>
</gene>